<evidence type="ECO:0000256" key="6">
    <source>
        <dbReference type="PIRSR" id="PIRSR602640-3"/>
    </source>
</evidence>
<accession>A0A4U5LXL9</accession>
<keyword evidence="5" id="KW-0479">Metal-binding</keyword>
<feature type="disulfide bond" description="In form B" evidence="6">
    <location>
        <begin position="90"/>
        <end position="392"/>
    </location>
</feature>
<keyword evidence="4" id="KW-0325">Glycoprotein</keyword>
<feature type="binding site" evidence="5">
    <location>
        <position position="102"/>
    </location>
    <ligand>
        <name>Ca(2+)</name>
        <dbReference type="ChEBI" id="CHEBI:29108"/>
        <label>1</label>
        <note>catalytic</note>
    </ligand>
</feature>
<dbReference type="PANTHER" id="PTHR11799">
    <property type="entry name" value="PARAOXONASE"/>
    <property type="match status" value="1"/>
</dbReference>
<reference evidence="8 9" key="1">
    <citation type="journal article" date="2015" name="Genome Biol.">
        <title>Comparative genomics of Steinernema reveals deeply conserved gene regulatory networks.</title>
        <authorList>
            <person name="Dillman A.R."/>
            <person name="Macchietto M."/>
            <person name="Porter C.F."/>
            <person name="Rogers A."/>
            <person name="Williams B."/>
            <person name="Antoshechkin I."/>
            <person name="Lee M.M."/>
            <person name="Goodwin Z."/>
            <person name="Lu X."/>
            <person name="Lewis E.E."/>
            <person name="Goodrich-Blair H."/>
            <person name="Stock S.P."/>
            <person name="Adams B.J."/>
            <person name="Sternberg P.W."/>
            <person name="Mortazavi A."/>
        </authorList>
    </citation>
    <scope>NUCLEOTIDE SEQUENCE [LARGE SCALE GENOMIC DNA]</scope>
    <source>
        <strain evidence="8 9">ALL</strain>
    </source>
</reference>
<evidence type="ECO:0000256" key="1">
    <source>
        <dbReference type="ARBA" id="ARBA00008595"/>
    </source>
</evidence>
<evidence type="ECO:0000256" key="2">
    <source>
        <dbReference type="ARBA" id="ARBA00022801"/>
    </source>
</evidence>
<evidence type="ECO:0008006" key="10">
    <source>
        <dbReference type="Google" id="ProtNLM"/>
    </source>
</evidence>
<dbReference type="InterPro" id="IPR011042">
    <property type="entry name" value="6-blade_b-propeller_TolB-like"/>
</dbReference>
<keyword evidence="7" id="KW-0472">Membrane</keyword>
<comment type="caution">
    <text evidence="8">The sequence shown here is derived from an EMBL/GenBank/DDBJ whole genome shotgun (WGS) entry which is preliminary data.</text>
</comment>
<keyword evidence="7" id="KW-1133">Transmembrane helix</keyword>
<evidence type="ECO:0000256" key="3">
    <source>
        <dbReference type="ARBA" id="ARBA00023157"/>
    </source>
</evidence>
<sequence length="399" mass="44806">MNNKRVDCCQQHAIAKANEAPARVLQIDFPIRDSHLGLGLCPLSAMGAFGFWSPIVVGVPFVAVFIGIFIRGVHYLDLNKRVYNQVPGDCSTVSSFQDGIFDAELTFQKLILLSTGHKIQNASYEPAAMFLYNASSKQAWKLNVGKKRFKALDAWNPEGISLIKTTLMAVNRVENGTSIEIFTLNEEKKSMKHKKTVKDPLIYNVGDVAAIGPKTFYFTASYFCEHPTFKKIEWFLNTRNGFVGFYDGKTVKKVMEGISSPTGVLFDRSRKLLFVSSFTDQAILIYNADENGKVSFKKRIDLFVSPMLFSFDENFDLILATQPLKFKYYYYETTPFGFFAPSTVLKIRYKKGKTRVTQFYSNDGATISGVAIALKTNEELLLANSNSMVLSCKIAPPQK</sequence>
<dbReference type="PANTHER" id="PTHR11799:SF12">
    <property type="entry name" value="PARAOXONASE-RELATED"/>
    <property type="match status" value="1"/>
</dbReference>
<evidence type="ECO:0000256" key="5">
    <source>
        <dbReference type="PIRSR" id="PIRSR602640-2"/>
    </source>
</evidence>
<reference evidence="8 9" key="2">
    <citation type="journal article" date="2019" name="G3 (Bethesda)">
        <title>Hybrid Assembly of the Genome of the Entomopathogenic Nematode Steinernema carpocapsae Identifies the X-Chromosome.</title>
        <authorList>
            <person name="Serra L."/>
            <person name="Macchietto M."/>
            <person name="Macias-Munoz A."/>
            <person name="McGill C.J."/>
            <person name="Rodriguez I.M."/>
            <person name="Rodriguez B."/>
            <person name="Murad R."/>
            <person name="Mortazavi A."/>
        </authorList>
    </citation>
    <scope>NUCLEOTIDE SEQUENCE [LARGE SCALE GENOMIC DNA]</scope>
    <source>
        <strain evidence="8 9">ALL</strain>
    </source>
</reference>
<dbReference type="Proteomes" id="UP000298663">
    <property type="component" value="Unassembled WGS sequence"/>
</dbReference>
<dbReference type="GO" id="GO:0046872">
    <property type="term" value="F:metal ion binding"/>
    <property type="evidence" value="ECO:0007669"/>
    <property type="project" value="UniProtKB-KW"/>
</dbReference>
<name>A0A4U5LXL9_STECR</name>
<proteinExistence type="inferred from homology"/>
<dbReference type="SUPFAM" id="SSF63829">
    <property type="entry name" value="Calcium-dependent phosphotriesterase"/>
    <property type="match status" value="1"/>
</dbReference>
<comment type="cofactor">
    <cofactor evidence="5">
        <name>Ca(2+)</name>
        <dbReference type="ChEBI" id="CHEBI:29108"/>
    </cofactor>
    <text evidence="5">Binds 2 calcium ions per subunit.</text>
</comment>
<feature type="binding site" evidence="5">
    <location>
        <position position="160"/>
    </location>
    <ligand>
        <name>Ca(2+)</name>
        <dbReference type="ChEBI" id="CHEBI:29108"/>
        <label>1</label>
        <note>catalytic</note>
    </ligand>
</feature>
<feature type="transmembrane region" description="Helical" evidence="7">
    <location>
        <begin position="49"/>
        <end position="70"/>
    </location>
</feature>
<dbReference type="InterPro" id="IPR051288">
    <property type="entry name" value="Serum_paraoxonase/arylesterase"/>
</dbReference>
<keyword evidence="5" id="KW-0106">Calcium</keyword>
<dbReference type="EMBL" id="AZBU02000011">
    <property type="protein sequence ID" value="TKR60994.1"/>
    <property type="molecule type" value="Genomic_DNA"/>
</dbReference>
<keyword evidence="7" id="KW-0812">Transmembrane</keyword>
<evidence type="ECO:0000313" key="9">
    <source>
        <dbReference type="Proteomes" id="UP000298663"/>
    </source>
</evidence>
<dbReference type="Pfam" id="PF01731">
    <property type="entry name" value="Arylesterase"/>
    <property type="match status" value="1"/>
</dbReference>
<keyword evidence="9" id="KW-1185">Reference proteome</keyword>
<dbReference type="OrthoDB" id="423498at2759"/>
<keyword evidence="3 6" id="KW-1015">Disulfide bond</keyword>
<feature type="binding site" evidence="5">
    <location>
        <position position="207"/>
    </location>
    <ligand>
        <name>Ca(2+)</name>
        <dbReference type="ChEBI" id="CHEBI:29108"/>
        <label>1</label>
        <note>catalytic</note>
    </ligand>
</feature>
<keyword evidence="2" id="KW-0378">Hydrolase</keyword>
<evidence type="ECO:0000256" key="7">
    <source>
        <dbReference type="SAM" id="Phobius"/>
    </source>
</evidence>
<dbReference type="AlphaFoldDB" id="A0A4U5LXL9"/>
<comment type="similarity">
    <text evidence="1">Belongs to the paraoxonase family.</text>
</comment>
<dbReference type="Gene3D" id="2.120.10.30">
    <property type="entry name" value="TolB, C-terminal domain"/>
    <property type="match status" value="1"/>
</dbReference>
<evidence type="ECO:0000313" key="8">
    <source>
        <dbReference type="EMBL" id="TKR60994.1"/>
    </source>
</evidence>
<protein>
    <recommendedName>
        <fullName evidence="10">Strictosidine synthase conserved region domain-containing protein</fullName>
    </recommendedName>
</protein>
<organism evidence="8 9">
    <name type="scientific">Steinernema carpocapsae</name>
    <name type="common">Entomopathogenic nematode</name>
    <dbReference type="NCBI Taxonomy" id="34508"/>
    <lineage>
        <taxon>Eukaryota</taxon>
        <taxon>Metazoa</taxon>
        <taxon>Ecdysozoa</taxon>
        <taxon>Nematoda</taxon>
        <taxon>Chromadorea</taxon>
        <taxon>Rhabditida</taxon>
        <taxon>Tylenchina</taxon>
        <taxon>Panagrolaimomorpha</taxon>
        <taxon>Strongyloidoidea</taxon>
        <taxon>Steinernematidae</taxon>
        <taxon>Steinernema</taxon>
    </lineage>
</organism>
<dbReference type="InterPro" id="IPR002640">
    <property type="entry name" value="Arylesterase"/>
</dbReference>
<gene>
    <name evidence="8" type="ORF">L596_028167</name>
</gene>
<evidence type="ECO:0000256" key="4">
    <source>
        <dbReference type="ARBA" id="ARBA00023180"/>
    </source>
</evidence>
<dbReference type="GO" id="GO:0004064">
    <property type="term" value="F:arylesterase activity"/>
    <property type="evidence" value="ECO:0007669"/>
    <property type="project" value="InterPro"/>
</dbReference>